<evidence type="ECO:0000313" key="4">
    <source>
        <dbReference type="Proteomes" id="UP000193411"/>
    </source>
</evidence>
<dbReference type="InterPro" id="IPR005552">
    <property type="entry name" value="Scramblase"/>
</dbReference>
<keyword evidence="4" id="KW-1185">Reference proteome</keyword>
<reference evidence="3 4" key="1">
    <citation type="submission" date="2016-07" db="EMBL/GenBank/DDBJ databases">
        <title>Pervasive Adenine N6-methylation of Active Genes in Fungi.</title>
        <authorList>
            <consortium name="DOE Joint Genome Institute"/>
            <person name="Mondo S.J."/>
            <person name="Dannebaum R.O."/>
            <person name="Kuo R.C."/>
            <person name="Labutti K."/>
            <person name="Haridas S."/>
            <person name="Kuo A."/>
            <person name="Salamov A."/>
            <person name="Ahrendt S.R."/>
            <person name="Lipzen A."/>
            <person name="Sullivan W."/>
            <person name="Andreopoulos W.B."/>
            <person name="Clum A."/>
            <person name="Lindquist E."/>
            <person name="Daum C."/>
            <person name="Ramamoorthy G.K."/>
            <person name="Gryganskyi A."/>
            <person name="Culley D."/>
            <person name="Magnuson J.K."/>
            <person name="James T.Y."/>
            <person name="O'Malley M.A."/>
            <person name="Stajich J.E."/>
            <person name="Spatafora J.W."/>
            <person name="Visel A."/>
            <person name="Grigoriev I.V."/>
        </authorList>
    </citation>
    <scope>NUCLEOTIDE SEQUENCE [LARGE SCALE GENOMIC DNA]</scope>
    <source>
        <strain evidence="3 4">PL171</strain>
    </source>
</reference>
<evidence type="ECO:0000256" key="1">
    <source>
        <dbReference type="ARBA" id="ARBA00005350"/>
    </source>
</evidence>
<organism evidence="3 4">
    <name type="scientific">Catenaria anguillulae PL171</name>
    <dbReference type="NCBI Taxonomy" id="765915"/>
    <lineage>
        <taxon>Eukaryota</taxon>
        <taxon>Fungi</taxon>
        <taxon>Fungi incertae sedis</taxon>
        <taxon>Blastocladiomycota</taxon>
        <taxon>Blastocladiomycetes</taxon>
        <taxon>Blastocladiales</taxon>
        <taxon>Catenariaceae</taxon>
        <taxon>Catenaria</taxon>
    </lineage>
</organism>
<comment type="similarity">
    <text evidence="1 2">Belongs to the phospholipid scramblase family.</text>
</comment>
<dbReference type="GO" id="GO:0005886">
    <property type="term" value="C:plasma membrane"/>
    <property type="evidence" value="ECO:0007669"/>
    <property type="project" value="TreeGrafter"/>
</dbReference>
<accession>A0A1Y2HL11</accession>
<dbReference type="PANTHER" id="PTHR23248:SF9">
    <property type="entry name" value="PHOSPHOLIPID SCRAMBLASE"/>
    <property type="match status" value="1"/>
</dbReference>
<evidence type="ECO:0000256" key="2">
    <source>
        <dbReference type="RuleBase" id="RU363116"/>
    </source>
</evidence>
<name>A0A1Y2HL11_9FUNG</name>
<gene>
    <name evidence="3" type="ORF">BCR44DRAFT_116563</name>
</gene>
<dbReference type="Pfam" id="PF03803">
    <property type="entry name" value="Scramblase"/>
    <property type="match status" value="1"/>
</dbReference>
<dbReference type="EMBL" id="MCFL01000023">
    <property type="protein sequence ID" value="ORZ35255.1"/>
    <property type="molecule type" value="Genomic_DNA"/>
</dbReference>
<dbReference type="PANTHER" id="PTHR23248">
    <property type="entry name" value="PHOSPHOLIPID SCRAMBLASE-RELATED"/>
    <property type="match status" value="1"/>
</dbReference>
<dbReference type="STRING" id="765915.A0A1Y2HL11"/>
<comment type="caution">
    <text evidence="3">The sequence shown here is derived from an EMBL/GenBank/DDBJ whole genome shotgun (WGS) entry which is preliminary data.</text>
</comment>
<proteinExistence type="inferred from homology"/>
<dbReference type="InterPro" id="IPR025659">
    <property type="entry name" value="Tubby-like_C"/>
</dbReference>
<sequence length="269" mass="29923">MTPPNALAHSNALADDSTLAPVPASGPNAVLSPLDPAAPLFRGPQLGIVRKLEMMNLLVGFEQANQYAILNHLGHQVGYIVEEDSFASSLMRNFLHTHRRMNAMVLNAQGEPILHIHRPFNWINSTITISTPDGREIGAVEQEWHLWRRRYNLFNAREQFARIDAPFLAWEFAMCDEQGVPVGIVDRNFTGLGRELFTDTGHYAVHFVPPADARAKAAHAGIPVEELKLDERAVALAAAVTIDFDFFSRDRRGIMPAGIWLPGIWSSED</sequence>
<protein>
    <recommendedName>
        <fullName evidence="2">Phospholipid scramblase</fullName>
    </recommendedName>
</protein>
<dbReference type="Proteomes" id="UP000193411">
    <property type="component" value="Unassembled WGS sequence"/>
</dbReference>
<dbReference type="AlphaFoldDB" id="A0A1Y2HL11"/>
<dbReference type="GO" id="GO:0017128">
    <property type="term" value="F:phospholipid scramblase activity"/>
    <property type="evidence" value="ECO:0007669"/>
    <property type="project" value="InterPro"/>
</dbReference>
<evidence type="ECO:0000313" key="3">
    <source>
        <dbReference type="EMBL" id="ORZ35255.1"/>
    </source>
</evidence>
<dbReference type="OrthoDB" id="191150at2759"/>
<dbReference type="SUPFAM" id="SSF54518">
    <property type="entry name" value="Tubby C-terminal domain-like"/>
    <property type="match status" value="1"/>
</dbReference>